<accession>A0AAN8PTT7</accession>
<proteinExistence type="inferred from homology"/>
<dbReference type="Pfam" id="PF15469">
    <property type="entry name" value="Sec5"/>
    <property type="match status" value="1"/>
</dbReference>
<dbReference type="PANTHER" id="PTHR15954:SF4">
    <property type="entry name" value="VACUOLAR PROTEIN SORTING-ASSOCIATED PROTEIN 51 HOMOLOG"/>
    <property type="match status" value="1"/>
</dbReference>
<sequence length="733" mass="84061">MMENTTSDSLDVNDPNFNADLFLQKSFQEFSLKEIMDLESEIVRDTSSLHSDMQTLVYENYNKFISATETVRKMKMNFKQMETEMNLLAENMSSITCFTEQISSTLQDTRSQITRLSSLHSLLKRLQFLFKLPHKLKIQMEEGSYMQAVEDYLEAQFVLEQYGHMPSFKGIQADINVTLTKLKQTLHERIKNSKATAHELTESVDLLMKLEEPGESLCQEFVSHCDIKLRAQITVLRSLQFQDVIEFVDAVSNGFLNDLCIAVQSYTDMFLSHPYMEGREQLAEKAQEELNNLVWRNMEIYFSFVEEILIKEQDKGDTIILVRALDRFYRRLQPLNALFPAVNFVMNGIEVIIRAGRRQCKTHLQSLKTHFTDNLTTLRQNIASLKSANHDNVSSPKLPDLLGTIMNSTVDKLKSVLQDLLPDLTFGLNAKFQEVFCVDSIREGVVIGFLHHLMATARSFCDNQGAPSTLLLVLSKFCLDFQQTWVHVLLSHTDEWFNMTEKPGAELLTSESEMCSNMKDAAQNLINGYVRSQGLNISQMLRKSVETRDWLHTIEPRTVRAVMKRILEDISLIDSQVGLLYEEGQRSEKSSDSSRKTGAFSVSQPSRHQVYRSNWSSYAPGQTGLVANIHKLFSERIEIFSSVEFSKVSILTGIIKISLKTLLECVRLRTFSRYGLQQVQVDTHYLQLHLWRFVSDENLVHFLLDEILTSAVHRCLDPVLMEPSVVEIISERG</sequence>
<dbReference type="GO" id="GO:0016020">
    <property type="term" value="C:membrane"/>
    <property type="evidence" value="ECO:0007669"/>
    <property type="project" value="TreeGrafter"/>
</dbReference>
<gene>
    <name evidence="8" type="ORF">RUM43_012898</name>
</gene>
<dbReference type="GO" id="GO:0032456">
    <property type="term" value="P:endocytic recycling"/>
    <property type="evidence" value="ECO:0007669"/>
    <property type="project" value="TreeGrafter"/>
</dbReference>
<keyword evidence="5" id="KW-0653">Protein transport</keyword>
<dbReference type="EMBL" id="JAWJWE010000006">
    <property type="protein sequence ID" value="KAK6633154.1"/>
    <property type="molecule type" value="Genomic_DNA"/>
</dbReference>
<feature type="domain" description="Exocyst complex component EXOC2/Sec5 N-terminal" evidence="7">
    <location>
        <begin position="10"/>
        <end position="213"/>
    </location>
</feature>
<organism evidence="8 9">
    <name type="scientific">Polyplax serrata</name>
    <name type="common">Common mouse louse</name>
    <dbReference type="NCBI Taxonomy" id="468196"/>
    <lineage>
        <taxon>Eukaryota</taxon>
        <taxon>Metazoa</taxon>
        <taxon>Ecdysozoa</taxon>
        <taxon>Arthropoda</taxon>
        <taxon>Hexapoda</taxon>
        <taxon>Insecta</taxon>
        <taxon>Pterygota</taxon>
        <taxon>Neoptera</taxon>
        <taxon>Paraneoptera</taxon>
        <taxon>Psocodea</taxon>
        <taxon>Troctomorpha</taxon>
        <taxon>Phthiraptera</taxon>
        <taxon>Anoplura</taxon>
        <taxon>Polyplacidae</taxon>
        <taxon>Polyplax</taxon>
    </lineage>
</organism>
<dbReference type="GO" id="GO:1990745">
    <property type="term" value="C:EARP complex"/>
    <property type="evidence" value="ECO:0007669"/>
    <property type="project" value="TreeGrafter"/>
</dbReference>
<comment type="subunit">
    <text evidence="5">Component of the Golgi-associated retrograde protein (GARP) complex.</text>
</comment>
<comment type="subcellular location">
    <subcellularLocation>
        <location evidence="5">Golgi apparatus</location>
        <location evidence="5">trans-Golgi network</location>
    </subcellularLocation>
</comment>
<comment type="similarity">
    <text evidence="1 5">Belongs to the VPS51 family.</text>
</comment>
<dbReference type="AlphaFoldDB" id="A0AAN8PTT7"/>
<protein>
    <recommendedName>
        <fullName evidence="2 5">Vacuolar protein sorting-associated protein 51 homolog</fullName>
    </recommendedName>
</protein>
<evidence type="ECO:0000256" key="6">
    <source>
        <dbReference type="SAM" id="MobiDB-lite"/>
    </source>
</evidence>
<name>A0AAN8PTT7_POLSC</name>
<dbReference type="GO" id="GO:0007030">
    <property type="term" value="P:Golgi organization"/>
    <property type="evidence" value="ECO:0007669"/>
    <property type="project" value="UniProtKB-UniRule"/>
</dbReference>
<evidence type="ECO:0000313" key="9">
    <source>
        <dbReference type="Proteomes" id="UP001372834"/>
    </source>
</evidence>
<reference evidence="8 9" key="1">
    <citation type="submission" date="2023-10" db="EMBL/GenBank/DDBJ databases">
        <title>Genomes of two closely related lineages of the louse Polyplax serrata with different host specificities.</title>
        <authorList>
            <person name="Martinu J."/>
            <person name="Tarabai H."/>
            <person name="Stefka J."/>
            <person name="Hypsa V."/>
        </authorList>
    </citation>
    <scope>NUCLEOTIDE SEQUENCE [LARGE SCALE GENOMIC DNA]</scope>
    <source>
        <strain evidence="8">HR10_N</strain>
    </source>
</reference>
<dbReference type="InterPro" id="IPR016159">
    <property type="entry name" value="Cullin_repeat-like_dom_sf"/>
</dbReference>
<keyword evidence="5" id="KW-0445">Lipid transport</keyword>
<dbReference type="GO" id="GO:0005829">
    <property type="term" value="C:cytosol"/>
    <property type="evidence" value="ECO:0007669"/>
    <property type="project" value="GOC"/>
</dbReference>
<evidence type="ECO:0000313" key="8">
    <source>
        <dbReference type="EMBL" id="KAK6633154.1"/>
    </source>
</evidence>
<evidence type="ECO:0000256" key="4">
    <source>
        <dbReference type="ARBA" id="ARBA00023054"/>
    </source>
</evidence>
<dbReference type="PANTHER" id="PTHR15954">
    <property type="entry name" value="VACUOLAR PROTEIN SORTING-ASSOCIATED PROTEIN 51 HOMOLOG"/>
    <property type="match status" value="1"/>
</dbReference>
<dbReference type="InterPro" id="IPR014812">
    <property type="entry name" value="Vps51"/>
</dbReference>
<dbReference type="GO" id="GO:0042147">
    <property type="term" value="P:retrograde transport, endosome to Golgi"/>
    <property type="evidence" value="ECO:0007669"/>
    <property type="project" value="UniProtKB-UniRule"/>
</dbReference>
<dbReference type="GO" id="GO:0007041">
    <property type="term" value="P:lysosomal transport"/>
    <property type="evidence" value="ECO:0007669"/>
    <property type="project" value="TreeGrafter"/>
</dbReference>
<feature type="compositionally biased region" description="Basic and acidic residues" evidence="6">
    <location>
        <begin position="584"/>
        <end position="595"/>
    </location>
</feature>
<evidence type="ECO:0000256" key="2">
    <source>
        <dbReference type="ARBA" id="ARBA00016122"/>
    </source>
</evidence>
<dbReference type="GO" id="GO:0015031">
    <property type="term" value="P:protein transport"/>
    <property type="evidence" value="ECO:0007669"/>
    <property type="project" value="UniProtKB-UniRule"/>
</dbReference>
<dbReference type="GO" id="GO:0048193">
    <property type="term" value="P:Golgi vesicle transport"/>
    <property type="evidence" value="ECO:0007669"/>
    <property type="project" value="TreeGrafter"/>
</dbReference>
<keyword evidence="3 5" id="KW-0813">Transport</keyword>
<dbReference type="SUPFAM" id="SSF74788">
    <property type="entry name" value="Cullin repeat-like"/>
    <property type="match status" value="1"/>
</dbReference>
<keyword evidence="4" id="KW-0175">Coiled coil</keyword>
<dbReference type="Proteomes" id="UP001372834">
    <property type="component" value="Unassembled WGS sequence"/>
</dbReference>
<dbReference type="GO" id="GO:0006869">
    <property type="term" value="P:lipid transport"/>
    <property type="evidence" value="ECO:0007669"/>
    <property type="project" value="UniProtKB-UniRule"/>
</dbReference>
<keyword evidence="5" id="KW-0333">Golgi apparatus</keyword>
<comment type="function">
    <text evidence="5">Acts as component of the GARP complex that is involved in retrograde transport from early and late endosomes to the trans-Golgi network (TGN).</text>
</comment>
<evidence type="ECO:0000256" key="1">
    <source>
        <dbReference type="ARBA" id="ARBA00006080"/>
    </source>
</evidence>
<dbReference type="GO" id="GO:0000938">
    <property type="term" value="C:GARP complex"/>
    <property type="evidence" value="ECO:0007669"/>
    <property type="project" value="UniProtKB-UniRule"/>
</dbReference>
<comment type="caution">
    <text evidence="8">The sequence shown here is derived from an EMBL/GenBank/DDBJ whole genome shotgun (WGS) entry which is preliminary data.</text>
</comment>
<evidence type="ECO:0000259" key="7">
    <source>
        <dbReference type="Pfam" id="PF15469"/>
    </source>
</evidence>
<evidence type="ECO:0000256" key="3">
    <source>
        <dbReference type="ARBA" id="ARBA00022448"/>
    </source>
</evidence>
<dbReference type="InterPro" id="IPR039481">
    <property type="entry name" value="EXOC2/Sec5_N_dom"/>
</dbReference>
<evidence type="ECO:0000256" key="5">
    <source>
        <dbReference type="RuleBase" id="RU368010"/>
    </source>
</evidence>
<feature type="region of interest" description="Disordered" evidence="6">
    <location>
        <begin position="584"/>
        <end position="604"/>
    </location>
</feature>